<dbReference type="RefSeq" id="WP_344934900.1">
    <property type="nucleotide sequence ID" value="NZ_BAAAZR010000001.1"/>
</dbReference>
<keyword evidence="11" id="KW-1185">Reference proteome</keyword>
<feature type="transmembrane region" description="Helical" evidence="8">
    <location>
        <begin position="418"/>
        <end position="442"/>
    </location>
</feature>
<evidence type="ECO:0000256" key="4">
    <source>
        <dbReference type="ARBA" id="ARBA00022989"/>
    </source>
</evidence>
<sequence>MSALLIGLLAVPLAGAVVLMLLARPSQPSEAGDLVSLSVSSGAGGREGLSAPSAAGDREGLSVLSGAPGLSVPFMRWYGPVVSGVTLVLAIVLAVSFDYGRAARPQFEIDRAWIPGLDLRFHLGVDGISLPLVVLTALLTFLCFLYLVRHKPDGERFGALVFTLLVLEVGMIGTFLALDLLLFFVFFEIVLIPMYFVIAVWGGKERRAAAVKFILYTLLGSAVLLLGLLLIWVHTGTLDMVRLAQAHGSGMSRAAQILAFLAVGLGLAVKAPMWPLHTWLPAAHTEAPTVGSVLLAGVLLKMGTYGFARIAIPVLPEGAAALAPWLGAFAVMGIVYGSLACLAQRDLKRMIAYSSVGHMGFVLLGLATLTPVGMNAALFGNVAHGLITGLLFFIAGAIKERYGTAEMSRLGGGMLGRLPYLGSLLTFACVASLGLPGLAGFWGEMLALLGAFRPAPGLSRPLFLVFMAIGGLGTVLTAAYFLLMLSRVTHGRPDEPEGRPDGPGGEAPGPAEEPLVSTAEADEEPRVRIIEEPGTGGEERPAFAEEPSFVETAALPEEPSGLPVEPVATEAAQAPTASEAAGVPPPGEGAGPLPVLGFGRLRDVTPYELAAWTPLVVLTVVLGLWPKALLAVTDPAVQAFLGAR</sequence>
<evidence type="ECO:0000313" key="11">
    <source>
        <dbReference type="Proteomes" id="UP001500888"/>
    </source>
</evidence>
<feature type="transmembrane region" description="Helical" evidence="8">
    <location>
        <begin position="128"/>
        <end position="148"/>
    </location>
</feature>
<evidence type="ECO:0000256" key="1">
    <source>
        <dbReference type="ARBA" id="ARBA00004127"/>
    </source>
</evidence>
<feature type="domain" description="NADH:quinone oxidoreductase/Mrp antiporter transmembrane" evidence="9">
    <location>
        <begin position="177"/>
        <end position="453"/>
    </location>
</feature>
<dbReference type="InterPro" id="IPR003918">
    <property type="entry name" value="NADH_UbQ_OxRdtase"/>
</dbReference>
<evidence type="ECO:0000259" key="9">
    <source>
        <dbReference type="Pfam" id="PF00361"/>
    </source>
</evidence>
<feature type="transmembrane region" description="Helical" evidence="8">
    <location>
        <begin position="213"/>
        <end position="233"/>
    </location>
</feature>
<evidence type="ECO:0000256" key="6">
    <source>
        <dbReference type="RuleBase" id="RU000320"/>
    </source>
</evidence>
<dbReference type="InterPro" id="IPR010227">
    <property type="entry name" value="NADH_Q_OxRdtase_chainM/4"/>
</dbReference>
<feature type="transmembrane region" description="Helical" evidence="8">
    <location>
        <begin position="157"/>
        <end position="176"/>
    </location>
</feature>
<reference evidence="11" key="1">
    <citation type="journal article" date="2019" name="Int. J. Syst. Evol. Microbiol.">
        <title>The Global Catalogue of Microorganisms (GCM) 10K type strain sequencing project: providing services to taxonomists for standard genome sequencing and annotation.</title>
        <authorList>
            <consortium name="The Broad Institute Genomics Platform"/>
            <consortium name="The Broad Institute Genome Sequencing Center for Infectious Disease"/>
            <person name="Wu L."/>
            <person name="Ma J."/>
        </authorList>
    </citation>
    <scope>NUCLEOTIDE SEQUENCE [LARGE SCALE GENOMIC DNA]</scope>
    <source>
        <strain evidence="11">JCM 16908</strain>
    </source>
</reference>
<protein>
    <recommendedName>
        <fullName evidence="9">NADH:quinone oxidoreductase/Mrp antiporter transmembrane domain-containing protein</fullName>
    </recommendedName>
</protein>
<gene>
    <name evidence="10" type="ORF">GCM10022226_10870</name>
</gene>
<dbReference type="Pfam" id="PF00361">
    <property type="entry name" value="Proton_antipo_M"/>
    <property type="match status" value="1"/>
</dbReference>
<evidence type="ECO:0000313" key="10">
    <source>
        <dbReference type="EMBL" id="GAA3793383.1"/>
    </source>
</evidence>
<keyword evidence="3 6" id="KW-0812">Transmembrane</keyword>
<dbReference type="PANTHER" id="PTHR43507">
    <property type="entry name" value="NADH-UBIQUINONE OXIDOREDUCTASE CHAIN 4"/>
    <property type="match status" value="1"/>
</dbReference>
<dbReference type="InterPro" id="IPR001750">
    <property type="entry name" value="ND/Mrp_TM"/>
</dbReference>
<comment type="caution">
    <text evidence="10">The sequence shown here is derived from an EMBL/GenBank/DDBJ whole genome shotgun (WGS) entry which is preliminary data.</text>
</comment>
<evidence type="ECO:0000256" key="7">
    <source>
        <dbReference type="SAM" id="MobiDB-lite"/>
    </source>
</evidence>
<keyword evidence="5 8" id="KW-0472">Membrane</keyword>
<feature type="transmembrane region" description="Helical" evidence="8">
    <location>
        <begin position="609"/>
        <end position="625"/>
    </location>
</feature>
<keyword evidence="4 8" id="KW-1133">Transmembrane helix</keyword>
<feature type="transmembrane region" description="Helical" evidence="8">
    <location>
        <begin position="318"/>
        <end position="339"/>
    </location>
</feature>
<feature type="transmembrane region" description="Helical" evidence="8">
    <location>
        <begin position="462"/>
        <end position="483"/>
    </location>
</feature>
<dbReference type="PANTHER" id="PTHR43507:SF1">
    <property type="entry name" value="NADH-UBIQUINONE OXIDOREDUCTASE CHAIN 4"/>
    <property type="match status" value="1"/>
</dbReference>
<accession>A0ABP7HIA0</accession>
<dbReference type="NCBIfam" id="TIGR01972">
    <property type="entry name" value="NDH_I_M"/>
    <property type="match status" value="1"/>
</dbReference>
<evidence type="ECO:0000256" key="2">
    <source>
        <dbReference type="ARBA" id="ARBA00009025"/>
    </source>
</evidence>
<dbReference type="PRINTS" id="PR01437">
    <property type="entry name" value="NUOXDRDTASE4"/>
</dbReference>
<feature type="transmembrane region" description="Helical" evidence="8">
    <location>
        <begin position="290"/>
        <end position="312"/>
    </location>
</feature>
<organism evidence="10 11">
    <name type="scientific">Sphaerisporangium flaviroseum</name>
    <dbReference type="NCBI Taxonomy" id="509199"/>
    <lineage>
        <taxon>Bacteria</taxon>
        <taxon>Bacillati</taxon>
        <taxon>Actinomycetota</taxon>
        <taxon>Actinomycetes</taxon>
        <taxon>Streptosporangiales</taxon>
        <taxon>Streptosporangiaceae</taxon>
        <taxon>Sphaerisporangium</taxon>
    </lineage>
</organism>
<comment type="similarity">
    <text evidence="2">Belongs to the complex I subunit 4 family.</text>
</comment>
<feature type="transmembrane region" description="Helical" evidence="8">
    <location>
        <begin position="182"/>
        <end position="201"/>
    </location>
</feature>
<comment type="subcellular location">
    <subcellularLocation>
        <location evidence="1">Endomembrane system</location>
        <topology evidence="1">Multi-pass membrane protein</topology>
    </subcellularLocation>
    <subcellularLocation>
        <location evidence="6">Membrane</location>
        <topology evidence="6">Multi-pass membrane protein</topology>
    </subcellularLocation>
</comment>
<feature type="transmembrane region" description="Helical" evidence="8">
    <location>
        <begin position="253"/>
        <end position="269"/>
    </location>
</feature>
<name>A0ABP7HIA0_9ACTN</name>
<evidence type="ECO:0000256" key="3">
    <source>
        <dbReference type="ARBA" id="ARBA00022692"/>
    </source>
</evidence>
<dbReference type="Proteomes" id="UP001500888">
    <property type="component" value="Unassembled WGS sequence"/>
</dbReference>
<feature type="region of interest" description="Disordered" evidence="7">
    <location>
        <begin position="492"/>
        <end position="527"/>
    </location>
</feature>
<proteinExistence type="inferred from homology"/>
<dbReference type="EMBL" id="BAAAZR010000001">
    <property type="protein sequence ID" value="GAA3793383.1"/>
    <property type="molecule type" value="Genomic_DNA"/>
</dbReference>
<evidence type="ECO:0000256" key="8">
    <source>
        <dbReference type="SAM" id="Phobius"/>
    </source>
</evidence>
<evidence type="ECO:0000256" key="5">
    <source>
        <dbReference type="ARBA" id="ARBA00023136"/>
    </source>
</evidence>
<feature type="transmembrane region" description="Helical" evidence="8">
    <location>
        <begin position="351"/>
        <end position="370"/>
    </location>
</feature>
<feature type="transmembrane region" description="Helical" evidence="8">
    <location>
        <begin position="376"/>
        <end position="398"/>
    </location>
</feature>